<organism evidence="3 4">
    <name type="scientific">Thiosulfatimonas sediminis</name>
    <dbReference type="NCBI Taxonomy" id="2675054"/>
    <lineage>
        <taxon>Bacteria</taxon>
        <taxon>Pseudomonadati</taxon>
        <taxon>Pseudomonadota</taxon>
        <taxon>Gammaproteobacteria</taxon>
        <taxon>Thiotrichales</taxon>
        <taxon>Piscirickettsiaceae</taxon>
        <taxon>Thiosulfatimonas</taxon>
    </lineage>
</organism>
<accession>A0A6F8PV53</accession>
<keyword evidence="2" id="KW-0812">Transmembrane</keyword>
<gene>
    <name evidence="3" type="ORF">THMIRHAS_13490</name>
</gene>
<keyword evidence="2" id="KW-1133">Transmembrane helix</keyword>
<protein>
    <submittedName>
        <fullName evidence="3">Uncharacterized protein</fullName>
    </submittedName>
</protein>
<reference evidence="4" key="1">
    <citation type="submission" date="2019-11" db="EMBL/GenBank/DDBJ databases">
        <title>Isolation and characterization of two novel species in the genus Thiomicrorhabdus.</title>
        <authorList>
            <person name="Mochizuki J."/>
            <person name="Kojima H."/>
            <person name="Fukui M."/>
        </authorList>
    </citation>
    <scope>NUCLEOTIDE SEQUENCE [LARGE SCALE GENOMIC DNA]</scope>
    <source>
        <strain evidence="4">aks77</strain>
    </source>
</reference>
<feature type="region of interest" description="Disordered" evidence="1">
    <location>
        <begin position="96"/>
        <end position="116"/>
    </location>
</feature>
<sequence>MIALSWLAVFFWLEFAFIEKALVDKVFAGHALIVDLVFGLPLVLALAIVIYAMVYWSIKAVCIFLFPALVEPVPQELPSEVQEQLVADAEKEFGEEYWQQPEQQSESSKDKVSTKS</sequence>
<dbReference type="AlphaFoldDB" id="A0A6F8PV53"/>
<dbReference type="Proteomes" id="UP000501726">
    <property type="component" value="Chromosome"/>
</dbReference>
<evidence type="ECO:0000313" key="3">
    <source>
        <dbReference type="EMBL" id="BBP45976.1"/>
    </source>
</evidence>
<keyword evidence="2" id="KW-0472">Membrane</keyword>
<name>A0A6F8PV53_9GAMM</name>
<dbReference type="KEGG" id="tse:THMIRHAS_13490"/>
<dbReference type="EMBL" id="AP021889">
    <property type="protein sequence ID" value="BBP45976.1"/>
    <property type="molecule type" value="Genomic_DNA"/>
</dbReference>
<evidence type="ECO:0000256" key="2">
    <source>
        <dbReference type="SAM" id="Phobius"/>
    </source>
</evidence>
<evidence type="ECO:0000313" key="4">
    <source>
        <dbReference type="Proteomes" id="UP000501726"/>
    </source>
</evidence>
<evidence type="ECO:0000256" key="1">
    <source>
        <dbReference type="SAM" id="MobiDB-lite"/>
    </source>
</evidence>
<keyword evidence="4" id="KW-1185">Reference proteome</keyword>
<feature type="transmembrane region" description="Helical" evidence="2">
    <location>
        <begin position="32"/>
        <end position="56"/>
    </location>
</feature>
<proteinExistence type="predicted"/>
<feature type="compositionally biased region" description="Basic and acidic residues" evidence="1">
    <location>
        <begin position="107"/>
        <end position="116"/>
    </location>
</feature>